<sequence>MEKVQESLATPSALLSVIGEESIESHGTLEFETKSNNVKICPVLDKLEGYCMQRLTRCIKLTNFKSESINSYLTPLKYIVENGQFEDRNRQPRDHFVMAIRDTGVQERIL</sequence>
<reference evidence="1" key="1">
    <citation type="journal article" date="2023" name="G3 (Bethesda)">
        <title>Whole genome assembly and annotation of the endangered Caribbean coral Acropora cervicornis.</title>
        <authorList>
            <person name="Selwyn J.D."/>
            <person name="Vollmer S.V."/>
        </authorList>
    </citation>
    <scope>NUCLEOTIDE SEQUENCE</scope>
    <source>
        <strain evidence="1">K2</strain>
    </source>
</reference>
<protein>
    <submittedName>
        <fullName evidence="1">Uncharacterized protein</fullName>
    </submittedName>
</protein>
<reference evidence="1" key="2">
    <citation type="journal article" date="2023" name="Science">
        <title>Genomic signatures of disease resistance in endangered staghorn corals.</title>
        <authorList>
            <person name="Vollmer S.V."/>
            <person name="Selwyn J.D."/>
            <person name="Despard B.A."/>
            <person name="Roesel C.L."/>
        </authorList>
    </citation>
    <scope>NUCLEOTIDE SEQUENCE</scope>
    <source>
        <strain evidence="1">K2</strain>
    </source>
</reference>
<gene>
    <name evidence="1" type="ORF">P5673_010016</name>
</gene>
<name>A0AAD9V9R4_ACRCE</name>
<organism evidence="1 2">
    <name type="scientific">Acropora cervicornis</name>
    <name type="common">Staghorn coral</name>
    <dbReference type="NCBI Taxonomy" id="6130"/>
    <lineage>
        <taxon>Eukaryota</taxon>
        <taxon>Metazoa</taxon>
        <taxon>Cnidaria</taxon>
        <taxon>Anthozoa</taxon>
        <taxon>Hexacorallia</taxon>
        <taxon>Scleractinia</taxon>
        <taxon>Astrocoeniina</taxon>
        <taxon>Acroporidae</taxon>
        <taxon>Acropora</taxon>
    </lineage>
</organism>
<keyword evidence="2" id="KW-1185">Reference proteome</keyword>
<dbReference type="EMBL" id="JARQWQ010000017">
    <property type="protein sequence ID" value="KAK2566491.1"/>
    <property type="molecule type" value="Genomic_DNA"/>
</dbReference>
<accession>A0AAD9V9R4</accession>
<dbReference type="AlphaFoldDB" id="A0AAD9V9R4"/>
<evidence type="ECO:0000313" key="1">
    <source>
        <dbReference type="EMBL" id="KAK2566491.1"/>
    </source>
</evidence>
<dbReference type="Proteomes" id="UP001249851">
    <property type="component" value="Unassembled WGS sequence"/>
</dbReference>
<proteinExistence type="predicted"/>
<comment type="caution">
    <text evidence="1">The sequence shown here is derived from an EMBL/GenBank/DDBJ whole genome shotgun (WGS) entry which is preliminary data.</text>
</comment>
<evidence type="ECO:0000313" key="2">
    <source>
        <dbReference type="Proteomes" id="UP001249851"/>
    </source>
</evidence>